<comment type="caution">
    <text evidence="1">The sequence shown here is derived from an EMBL/GenBank/DDBJ whole genome shotgun (WGS) entry which is preliminary data.</text>
</comment>
<gene>
    <name evidence="1" type="ORF">HII31_00883</name>
</gene>
<dbReference type="AlphaFoldDB" id="A0A8H6RV48"/>
<protein>
    <submittedName>
        <fullName evidence="1">Uncharacterized protein</fullName>
    </submittedName>
</protein>
<dbReference type="Proteomes" id="UP000660729">
    <property type="component" value="Unassembled WGS sequence"/>
</dbReference>
<reference evidence="1" key="1">
    <citation type="submission" date="2020-04" db="EMBL/GenBank/DDBJ databases">
        <title>Draft genome resource of the tomato pathogen Pseudocercospora fuligena.</title>
        <authorList>
            <person name="Zaccaron A."/>
        </authorList>
    </citation>
    <scope>NUCLEOTIDE SEQUENCE</scope>
    <source>
        <strain evidence="1">PF001</strain>
    </source>
</reference>
<organism evidence="1 2">
    <name type="scientific">Pseudocercospora fuligena</name>
    <dbReference type="NCBI Taxonomy" id="685502"/>
    <lineage>
        <taxon>Eukaryota</taxon>
        <taxon>Fungi</taxon>
        <taxon>Dikarya</taxon>
        <taxon>Ascomycota</taxon>
        <taxon>Pezizomycotina</taxon>
        <taxon>Dothideomycetes</taxon>
        <taxon>Dothideomycetidae</taxon>
        <taxon>Mycosphaerellales</taxon>
        <taxon>Mycosphaerellaceae</taxon>
        <taxon>Pseudocercospora</taxon>
    </lineage>
</organism>
<evidence type="ECO:0000313" key="1">
    <source>
        <dbReference type="EMBL" id="KAF7197794.1"/>
    </source>
</evidence>
<dbReference type="EMBL" id="JABCIY010000007">
    <property type="protein sequence ID" value="KAF7197794.1"/>
    <property type="molecule type" value="Genomic_DNA"/>
</dbReference>
<evidence type="ECO:0000313" key="2">
    <source>
        <dbReference type="Proteomes" id="UP000660729"/>
    </source>
</evidence>
<keyword evidence="2" id="KW-1185">Reference proteome</keyword>
<dbReference type="OrthoDB" id="3650741at2759"/>
<proteinExistence type="predicted"/>
<accession>A0A8H6RV48</accession>
<name>A0A8H6RV48_9PEZI</name>
<sequence length="154" mass="17829">MDPSTSSIAHKQRTQRTLPDLMATLPQELYDQIYDEVITTESRAVVVTLSKRRSYSPPAGNLLDVTRHMREQVLKSYYANTIFVIREGTRLLLQSIPWLDLARDDLQVMIYKYPGRSKTFGWGFTFRGVLKEYECGSKVYKALKKEGIKLIFDD</sequence>